<dbReference type="OrthoDB" id="3687446at2"/>
<evidence type="ECO:0000313" key="1">
    <source>
        <dbReference type="EMBL" id="KKE98267.1"/>
    </source>
</evidence>
<sequence>MTDRHDRRDGHAARYSYEPDGTHYVEQTVQVYLRLSDDRTRWIIDAASVDGCALDSAMSDLSASNTECACDSADYDDVLAAADTLPLPTGEELAHLLLDALPD</sequence>
<dbReference type="EMBL" id="LAUZ02000185">
    <property type="protein sequence ID" value="KKE98267.1"/>
    <property type="molecule type" value="Genomic_DNA"/>
</dbReference>
<dbReference type="AlphaFoldDB" id="A0A0M2JN35"/>
<evidence type="ECO:0000313" key="2">
    <source>
        <dbReference type="Proteomes" id="UP000034150"/>
    </source>
</evidence>
<protein>
    <submittedName>
        <fullName evidence="1">Uncharacterized protein</fullName>
    </submittedName>
</protein>
<comment type="caution">
    <text evidence="1">The sequence shown here is derived from an EMBL/GenBank/DDBJ whole genome shotgun (WGS) entry which is preliminary data.</text>
</comment>
<reference evidence="1 2" key="1">
    <citation type="journal article" date="2015" name="Genome Announc.">
        <title>Draft Genome Sequence of Mycobacterium obuense Strain UC1, Isolated from Patient Sputum.</title>
        <authorList>
            <person name="Greninger A.L."/>
            <person name="Cunningham G."/>
            <person name="Hsu E.D."/>
            <person name="Yu J.M."/>
            <person name="Chiu C.Y."/>
            <person name="Miller S."/>
        </authorList>
    </citation>
    <scope>NUCLEOTIDE SEQUENCE [LARGE SCALE GENOMIC DNA]</scope>
    <source>
        <strain evidence="1 2">UC1</strain>
    </source>
</reference>
<dbReference type="PATRIC" id="fig|1807.13.peg.6303"/>
<name>A0A0M2JN35_9MYCO</name>
<organism evidence="1 2">
    <name type="scientific">Mycolicibacterium obuense</name>
    <dbReference type="NCBI Taxonomy" id="1807"/>
    <lineage>
        <taxon>Bacteria</taxon>
        <taxon>Bacillati</taxon>
        <taxon>Actinomycetota</taxon>
        <taxon>Actinomycetes</taxon>
        <taxon>Mycobacteriales</taxon>
        <taxon>Mycobacteriaceae</taxon>
        <taxon>Mycolicibacterium</taxon>
    </lineage>
</organism>
<accession>A0A0M2JN35</accession>
<dbReference type="RefSeq" id="WP_046366782.1">
    <property type="nucleotide sequence ID" value="NZ_CALTXN010000070.1"/>
</dbReference>
<proteinExistence type="predicted"/>
<keyword evidence="2" id="KW-1185">Reference proteome</keyword>
<gene>
    <name evidence="1" type="ORF">WN67_30200</name>
</gene>
<dbReference type="Proteomes" id="UP000034150">
    <property type="component" value="Unassembled WGS sequence"/>
</dbReference>